<feature type="compositionally biased region" description="Basic and acidic residues" evidence="5">
    <location>
        <begin position="308"/>
        <end position="390"/>
    </location>
</feature>
<feature type="compositionally biased region" description="Basic and acidic residues" evidence="5">
    <location>
        <begin position="127"/>
        <end position="144"/>
    </location>
</feature>
<feature type="compositionally biased region" description="Basic residues" evidence="5">
    <location>
        <begin position="176"/>
        <end position="190"/>
    </location>
</feature>
<feature type="compositionally biased region" description="Basic and acidic residues" evidence="5">
    <location>
        <begin position="503"/>
        <end position="516"/>
    </location>
</feature>
<feature type="compositionally biased region" description="Basic and acidic residues" evidence="5">
    <location>
        <begin position="288"/>
        <end position="300"/>
    </location>
</feature>
<accession>A0A2R5L8Y0</accession>
<organism evidence="7">
    <name type="scientific">Ornithodoros turicata</name>
    <dbReference type="NCBI Taxonomy" id="34597"/>
    <lineage>
        <taxon>Eukaryota</taxon>
        <taxon>Metazoa</taxon>
        <taxon>Ecdysozoa</taxon>
        <taxon>Arthropoda</taxon>
        <taxon>Chelicerata</taxon>
        <taxon>Arachnida</taxon>
        <taxon>Acari</taxon>
        <taxon>Parasitiformes</taxon>
        <taxon>Ixodida</taxon>
        <taxon>Ixodoidea</taxon>
        <taxon>Argasidae</taxon>
        <taxon>Ornithodorinae</taxon>
        <taxon>Ornithodoros</taxon>
    </lineage>
</organism>
<feature type="compositionally biased region" description="Polar residues" evidence="5">
    <location>
        <begin position="517"/>
        <end position="527"/>
    </location>
</feature>
<feature type="compositionally biased region" description="Basic and acidic residues" evidence="5">
    <location>
        <begin position="213"/>
        <end position="251"/>
    </location>
</feature>
<evidence type="ECO:0000256" key="4">
    <source>
        <dbReference type="PROSITE-ProRule" id="PRU00125"/>
    </source>
</evidence>
<keyword evidence="2 4" id="KW-0862">Zinc</keyword>
<feature type="domain" description="LIM zinc-binding" evidence="6">
    <location>
        <begin position="588"/>
        <end position="654"/>
    </location>
</feature>
<feature type="compositionally biased region" description="Basic and acidic residues" evidence="5">
    <location>
        <begin position="422"/>
        <end position="447"/>
    </location>
</feature>
<dbReference type="InterPro" id="IPR001781">
    <property type="entry name" value="Znf_LIM"/>
</dbReference>
<protein>
    <submittedName>
        <fullName evidence="7">Putative microtubule-associated protein futsch</fullName>
    </submittedName>
</protein>
<name>A0A2R5L8Y0_9ACAR</name>
<dbReference type="Gene3D" id="2.10.110.10">
    <property type="entry name" value="Cysteine Rich Protein"/>
    <property type="match status" value="1"/>
</dbReference>
<feature type="compositionally biased region" description="Low complexity" evidence="5">
    <location>
        <begin position="88"/>
        <end position="98"/>
    </location>
</feature>
<feature type="compositionally biased region" description="Basic and acidic residues" evidence="5">
    <location>
        <begin position="528"/>
        <end position="548"/>
    </location>
</feature>
<dbReference type="GO" id="GO:0046872">
    <property type="term" value="F:metal ion binding"/>
    <property type="evidence" value="ECO:0007669"/>
    <property type="project" value="UniProtKB-KW"/>
</dbReference>
<dbReference type="PROSITE" id="PS50023">
    <property type="entry name" value="LIM_DOMAIN_2"/>
    <property type="match status" value="1"/>
</dbReference>
<sequence>MAERDVAMFELGLRDYGTSWTRLQEALNVQQQLYGPAKEKAGPYIESRENDAPVSEKQVSPSGTPKKGKQPSLPVSRTASSESEKSAAETSPKAAKPKGFISLITRSKDSNTGKKPKKGSKCPNESPKSDEKDRKQLAREKRIEPEDDNEETMTSRSAHENGKEDRESAQDDSVVTRRRSSHGNSRRHGRPSSPDHRKGQHEYSSKDSPSNEYPREHVVKEKILHQKEKYDRVIKEFSRDESSREYSRKDTLPLSPSNNKGDCGRGSRTVYGDEGFKEHPTGRPVNSVEERSKSSNDERPMYPPYEEGFGREEFIRKETSSKSRSEKSMHARRSKESSKEEILADHSQHRRHSQEASKDEDHADKSAVPGSERRMNLRLSREQSKEDETLNKSPTSRELPAYPKLRRESSKSNSPNDSNLLARDDRLEYARSSRDMSRNDAPKEHRIVSPPRGQQRNTHTNGDYPRHYEPPPGRDHIFRFSNDTTRESTFVDYRPPSPNTRNSQDHAPESKGESTRVNKPASPSSHKTQQEYRRVSRETSRDDRGKDPLDDDEELMMMEPTANPRPRQRSHTEQQIKSPPDAPKPQVMRCIRCCATVYPMELVTPKPGVLLHSGCFKCRECGVKLTLQTYFTNQRDTRDSDVYCRTHQPRLGPGTVDGNALNILTSKNSKDIKFSRYSKGSDAEILLSSKVISQKDDFDVMREENGGLRYI</sequence>
<dbReference type="CDD" id="cd09443">
    <property type="entry name" value="LIM_Ltd-1"/>
    <property type="match status" value="1"/>
</dbReference>
<evidence type="ECO:0000256" key="5">
    <source>
        <dbReference type="SAM" id="MobiDB-lite"/>
    </source>
</evidence>
<keyword evidence="1 4" id="KW-0479">Metal-binding</keyword>
<feature type="compositionally biased region" description="Basic and acidic residues" evidence="5">
    <location>
        <begin position="464"/>
        <end position="478"/>
    </location>
</feature>
<evidence type="ECO:0000256" key="2">
    <source>
        <dbReference type="ARBA" id="ARBA00022833"/>
    </source>
</evidence>
<evidence type="ECO:0000259" key="6">
    <source>
        <dbReference type="PROSITE" id="PS50023"/>
    </source>
</evidence>
<feature type="compositionally biased region" description="Basic and acidic residues" evidence="5">
    <location>
        <begin position="193"/>
        <end position="205"/>
    </location>
</feature>
<dbReference type="EMBL" id="GGLE01001828">
    <property type="protein sequence ID" value="MBY05954.1"/>
    <property type="molecule type" value="Transcribed_RNA"/>
</dbReference>
<feature type="region of interest" description="Disordered" evidence="5">
    <location>
        <begin position="34"/>
        <end position="585"/>
    </location>
</feature>
<evidence type="ECO:0000313" key="7">
    <source>
        <dbReference type="EMBL" id="MBY05954.1"/>
    </source>
</evidence>
<feature type="compositionally biased region" description="Polar residues" evidence="5">
    <location>
        <begin position="452"/>
        <end position="461"/>
    </location>
</feature>
<feature type="compositionally biased region" description="Basic and acidic residues" evidence="5">
    <location>
        <begin position="37"/>
        <end position="51"/>
    </location>
</feature>
<reference evidence="7" key="1">
    <citation type="submission" date="2018-03" db="EMBL/GenBank/DDBJ databases">
        <title>The relapsing fever spirochete Borrelia turicatae persists in the highly oxidative environment of its soft-bodied tick vector.</title>
        <authorList>
            <person name="Bourret T.J."/>
            <person name="Boyle W.K."/>
            <person name="Valenzuela J.G."/>
            <person name="Oliveira F."/>
            <person name="Lopez J.E."/>
        </authorList>
    </citation>
    <scope>NUCLEOTIDE SEQUENCE</scope>
    <source>
        <strain evidence="7">Kansas strain/isolate</strain>
        <tissue evidence="7">Salivary glands</tissue>
    </source>
</reference>
<feature type="compositionally biased region" description="Basic and acidic residues" evidence="5">
    <location>
        <begin position="157"/>
        <end position="169"/>
    </location>
</feature>
<evidence type="ECO:0000256" key="1">
    <source>
        <dbReference type="ARBA" id="ARBA00022723"/>
    </source>
</evidence>
<evidence type="ECO:0000256" key="3">
    <source>
        <dbReference type="ARBA" id="ARBA00023038"/>
    </source>
</evidence>
<proteinExistence type="predicted"/>
<keyword evidence="3 4" id="KW-0440">LIM domain</keyword>
<dbReference type="AlphaFoldDB" id="A0A2R5L8Y0"/>
<dbReference type="SMART" id="SM00132">
    <property type="entry name" value="LIM"/>
    <property type="match status" value="1"/>
</dbReference>